<feature type="domain" description="Aminoglycoside phosphotransferase" evidence="1">
    <location>
        <begin position="137"/>
        <end position="323"/>
    </location>
</feature>
<dbReference type="KEGG" id="malk:MalAC0309_1057"/>
<accession>A0A0U5BFE5</accession>
<reference evidence="3" key="1">
    <citation type="submission" date="2015-12" db="EMBL/GenBank/DDBJ databases">
        <authorList>
            <person name="Shamseldin A."/>
            <person name="Moawad H."/>
            <person name="Abd El-Rahim W.M."/>
            <person name="Sadowsky M.J."/>
        </authorList>
    </citation>
    <scope>NUCLEOTIDE SEQUENCE [LARGE SCALE GENOMIC DNA]</scope>
    <source>
        <strain evidence="3">JAM AC0309</strain>
    </source>
</reference>
<protein>
    <recommendedName>
        <fullName evidence="1">Aminoglycoside phosphotransferase domain-containing protein</fullName>
    </recommendedName>
</protein>
<dbReference type="Proteomes" id="UP000218965">
    <property type="component" value="Chromosome"/>
</dbReference>
<dbReference type="Pfam" id="PF01636">
    <property type="entry name" value="APH"/>
    <property type="match status" value="1"/>
</dbReference>
<gene>
    <name evidence="2" type="ORF">MalAC0309_1057</name>
</gene>
<dbReference type="Gene3D" id="3.90.1200.10">
    <property type="match status" value="1"/>
</dbReference>
<dbReference type="InterPro" id="IPR011009">
    <property type="entry name" value="Kinase-like_dom_sf"/>
</dbReference>
<dbReference type="SUPFAM" id="SSF56112">
    <property type="entry name" value="Protein kinase-like (PK-like)"/>
    <property type="match status" value="1"/>
</dbReference>
<evidence type="ECO:0000313" key="3">
    <source>
        <dbReference type="Proteomes" id="UP000218965"/>
    </source>
</evidence>
<dbReference type="AlphaFoldDB" id="A0A0U5BFE5"/>
<dbReference type="RefSeq" id="WP_096421079.1">
    <property type="nucleotide sequence ID" value="NZ_AP017315.1"/>
</dbReference>
<sequence>MTDRSSEILHRDVLDAVASSLGSEVMAAHALQIEPTGTGFTHGYRVSLRDSSGALADHTVFVETSPPDATRPGVLTLTQPDSGERVDVWVYPADPALPALRTAVYAEAAGIVLARLGLPVDDLRVSLAAYRPGKRAVVRVDTAQTSYFLKVVRPPTAEPLQAKHTHWRNEGVPVPAVLGWSEEGLVAMEALAGSELIGVLDRVSNPDVLLDEIQHLGAQIASVTSTAPARASLVRRLDWYEERLIEQLPDHDGLIETTSRTISRRYKAGGTPPPERTVHGDLHLAQLLVDPAAPTTITGVLDIDTSGWGDPADDAAALYAHLIATVVHDGGSRATIRARRCSVLADGWRRRWFRSSEPGLADRAHAIAAVQLLGHALARSAAGSADAAVLIERAHRMVSADDRPLTSAIW</sequence>
<evidence type="ECO:0000259" key="1">
    <source>
        <dbReference type="Pfam" id="PF01636"/>
    </source>
</evidence>
<organism evidence="2 3">
    <name type="scientific">Microcella alkaliphila</name>
    <dbReference type="NCBI Taxonomy" id="279828"/>
    <lineage>
        <taxon>Bacteria</taxon>
        <taxon>Bacillati</taxon>
        <taxon>Actinomycetota</taxon>
        <taxon>Actinomycetes</taxon>
        <taxon>Micrococcales</taxon>
        <taxon>Microbacteriaceae</taxon>
        <taxon>Microcella</taxon>
    </lineage>
</organism>
<dbReference type="EMBL" id="AP017315">
    <property type="protein sequence ID" value="BAU31918.1"/>
    <property type="molecule type" value="Genomic_DNA"/>
</dbReference>
<evidence type="ECO:0000313" key="2">
    <source>
        <dbReference type="EMBL" id="BAU31918.1"/>
    </source>
</evidence>
<dbReference type="OrthoDB" id="3837844at2"/>
<name>A0A0U5BFE5_9MICO</name>
<reference evidence="2 3" key="2">
    <citation type="submission" date="2016-01" db="EMBL/GenBank/DDBJ databases">
        <title>Microcella alkaliphila JAM AC0309 whole genome shotgun sequence.</title>
        <authorList>
            <person name="Kurata A."/>
            <person name="Hirose Y."/>
            <person name="Kishimoto N."/>
            <person name="Kobayashi T."/>
        </authorList>
    </citation>
    <scope>NUCLEOTIDE SEQUENCE [LARGE SCALE GENOMIC DNA]</scope>
    <source>
        <strain evidence="2 3">JAM AC0309</strain>
    </source>
</reference>
<proteinExistence type="predicted"/>
<dbReference type="InterPro" id="IPR002575">
    <property type="entry name" value="Aminoglycoside_PTrfase"/>
</dbReference>